<sequence length="105" mass="11649">MFSNCKRGFYADDPIGDLIWFLESDETSTQPVNGNGNLIAFGKALLRALGPLAEHPMFTDIADTAKDLCESKYSVEDFSKCFSWDGIRSSRYLGGVPANFVDRQT</sequence>
<keyword evidence="2" id="KW-1185">Reference proteome</keyword>
<protein>
    <submittedName>
        <fullName evidence="1">Uncharacterized protein</fullName>
    </submittedName>
</protein>
<dbReference type="AlphaFoldDB" id="A0A4R0R7H7"/>
<organism evidence="1 2">
    <name type="scientific">Steccherinum ochraceum</name>
    <dbReference type="NCBI Taxonomy" id="92696"/>
    <lineage>
        <taxon>Eukaryota</taxon>
        <taxon>Fungi</taxon>
        <taxon>Dikarya</taxon>
        <taxon>Basidiomycota</taxon>
        <taxon>Agaricomycotina</taxon>
        <taxon>Agaricomycetes</taxon>
        <taxon>Polyporales</taxon>
        <taxon>Steccherinaceae</taxon>
        <taxon>Steccherinum</taxon>
    </lineage>
</organism>
<dbReference type="EMBL" id="RWJN01000287">
    <property type="protein sequence ID" value="TCD63600.1"/>
    <property type="molecule type" value="Genomic_DNA"/>
</dbReference>
<name>A0A4R0R7H7_9APHY</name>
<gene>
    <name evidence="1" type="ORF">EIP91_005208</name>
</gene>
<dbReference type="Proteomes" id="UP000292702">
    <property type="component" value="Unassembled WGS sequence"/>
</dbReference>
<accession>A0A4R0R7H7</accession>
<comment type="caution">
    <text evidence="1">The sequence shown here is derived from an EMBL/GenBank/DDBJ whole genome shotgun (WGS) entry which is preliminary data.</text>
</comment>
<reference evidence="1 2" key="1">
    <citation type="submission" date="2018-11" db="EMBL/GenBank/DDBJ databases">
        <title>Genome assembly of Steccherinum ochraceum LE-BIN_3174, the white-rot fungus of the Steccherinaceae family (The Residual Polyporoid clade, Polyporales, Basidiomycota).</title>
        <authorList>
            <person name="Fedorova T.V."/>
            <person name="Glazunova O.A."/>
            <person name="Landesman E.O."/>
            <person name="Moiseenko K.V."/>
            <person name="Psurtseva N.V."/>
            <person name="Savinova O.S."/>
            <person name="Shakhova N.V."/>
            <person name="Tyazhelova T.V."/>
            <person name="Vasina D.V."/>
        </authorList>
    </citation>
    <scope>NUCLEOTIDE SEQUENCE [LARGE SCALE GENOMIC DNA]</scope>
    <source>
        <strain evidence="1 2">LE-BIN_3174</strain>
    </source>
</reference>
<evidence type="ECO:0000313" key="2">
    <source>
        <dbReference type="Proteomes" id="UP000292702"/>
    </source>
</evidence>
<evidence type="ECO:0000313" key="1">
    <source>
        <dbReference type="EMBL" id="TCD63600.1"/>
    </source>
</evidence>
<proteinExistence type="predicted"/>
<feature type="non-terminal residue" evidence="1">
    <location>
        <position position="105"/>
    </location>
</feature>